<organism evidence="2">
    <name type="scientific">candidate division WOR-3 bacterium</name>
    <dbReference type="NCBI Taxonomy" id="2052148"/>
    <lineage>
        <taxon>Bacteria</taxon>
        <taxon>Bacteria division WOR-3</taxon>
    </lineage>
</organism>
<dbReference type="AlphaFoldDB" id="A0A7C5I078"/>
<protein>
    <submittedName>
        <fullName evidence="2">T9SS type A sorting domain-containing protein</fullName>
    </submittedName>
</protein>
<dbReference type="InterPro" id="IPR026444">
    <property type="entry name" value="Secre_tail"/>
</dbReference>
<dbReference type="Proteomes" id="UP000886014">
    <property type="component" value="Unassembled WGS sequence"/>
</dbReference>
<accession>A0A7C5I078</accession>
<gene>
    <name evidence="2" type="ORF">ENL41_00135</name>
</gene>
<dbReference type="EMBL" id="DRTV01000011">
    <property type="protein sequence ID" value="HHF57814.1"/>
    <property type="molecule type" value="Genomic_DNA"/>
</dbReference>
<reference evidence="2" key="1">
    <citation type="journal article" date="2020" name="mSystems">
        <title>Genome- and Community-Level Interaction Insights into Carbon Utilization and Element Cycling Functions of Hydrothermarchaeota in Hydrothermal Sediment.</title>
        <authorList>
            <person name="Zhou Z."/>
            <person name="Liu Y."/>
            <person name="Xu W."/>
            <person name="Pan J."/>
            <person name="Luo Z.H."/>
            <person name="Li M."/>
        </authorList>
    </citation>
    <scope>NUCLEOTIDE SEQUENCE [LARGE SCALE GENOMIC DNA]</scope>
    <source>
        <strain evidence="2">HyVt-94</strain>
    </source>
</reference>
<feature type="domain" description="Secretion system C-terminal sorting" evidence="1">
    <location>
        <begin position="10"/>
        <end position="59"/>
    </location>
</feature>
<proteinExistence type="predicted"/>
<evidence type="ECO:0000259" key="1">
    <source>
        <dbReference type="Pfam" id="PF18962"/>
    </source>
</evidence>
<comment type="caution">
    <text evidence="2">The sequence shown here is derived from an EMBL/GenBank/DDBJ whole genome shotgun (WGS) entry which is preliminary data.</text>
</comment>
<sequence length="64" mass="7556">EIYKGRRIDLFVYDVMGRMVKKSSIRVNNGKILLNLRGLRSGVYFVEVKDRNNIYKGKFVKFGR</sequence>
<name>A0A7C5I078_UNCW3</name>
<evidence type="ECO:0000313" key="2">
    <source>
        <dbReference type="EMBL" id="HHF57814.1"/>
    </source>
</evidence>
<dbReference type="Pfam" id="PF18962">
    <property type="entry name" value="Por_Secre_tail"/>
    <property type="match status" value="1"/>
</dbReference>
<feature type="non-terminal residue" evidence="2">
    <location>
        <position position="1"/>
    </location>
</feature>
<dbReference type="NCBIfam" id="TIGR04183">
    <property type="entry name" value="Por_Secre_tail"/>
    <property type="match status" value="1"/>
</dbReference>